<feature type="compositionally biased region" description="Low complexity" evidence="1">
    <location>
        <begin position="101"/>
        <end position="112"/>
    </location>
</feature>
<dbReference type="KEGG" id="tng:GSTEN00011104G001"/>
<evidence type="ECO:0000256" key="1">
    <source>
        <dbReference type="SAM" id="MobiDB-lite"/>
    </source>
</evidence>
<organism evidence="2">
    <name type="scientific">Tetraodon nigroviridis</name>
    <name type="common">Spotted green pufferfish</name>
    <name type="synonym">Chelonodon nigroviridis</name>
    <dbReference type="NCBI Taxonomy" id="99883"/>
    <lineage>
        <taxon>Eukaryota</taxon>
        <taxon>Metazoa</taxon>
        <taxon>Chordata</taxon>
        <taxon>Craniata</taxon>
        <taxon>Vertebrata</taxon>
        <taxon>Euteleostomi</taxon>
        <taxon>Actinopterygii</taxon>
        <taxon>Neopterygii</taxon>
        <taxon>Teleostei</taxon>
        <taxon>Neoteleostei</taxon>
        <taxon>Acanthomorphata</taxon>
        <taxon>Eupercaria</taxon>
        <taxon>Tetraodontiformes</taxon>
        <taxon>Tetradontoidea</taxon>
        <taxon>Tetraodontidae</taxon>
        <taxon>Tetraodon</taxon>
    </lineage>
</organism>
<evidence type="ECO:0000313" key="2">
    <source>
        <dbReference type="EMBL" id="CAF94768.1"/>
    </source>
</evidence>
<accession>Q4SX64</accession>
<reference evidence="2" key="1">
    <citation type="journal article" date="2004" name="Nature">
        <title>Genome duplication in the teleost fish Tetraodon nigroviridis reveals the early vertebrate proto-karyotype.</title>
        <authorList>
            <person name="Jaillon O."/>
            <person name="Aury J.-M."/>
            <person name="Brunet F."/>
            <person name="Petit J.-L."/>
            <person name="Stange-Thomann N."/>
            <person name="Mauceli E."/>
            <person name="Bouneau L."/>
            <person name="Fischer C."/>
            <person name="Ozouf-Costaz C."/>
            <person name="Bernot A."/>
            <person name="Nicaud S."/>
            <person name="Jaffe D."/>
            <person name="Fisher S."/>
            <person name="Lutfalla G."/>
            <person name="Dossat C."/>
            <person name="Segurens B."/>
            <person name="Dasilva C."/>
            <person name="Salanoubat M."/>
            <person name="Levy M."/>
            <person name="Boudet N."/>
            <person name="Castellano S."/>
            <person name="Anthouard V."/>
            <person name="Jubin C."/>
            <person name="Castelli V."/>
            <person name="Katinka M."/>
            <person name="Vacherie B."/>
            <person name="Biemont C."/>
            <person name="Skalli Z."/>
            <person name="Cattolico L."/>
            <person name="Poulain J."/>
            <person name="De Berardinis V."/>
            <person name="Cruaud C."/>
            <person name="Duprat S."/>
            <person name="Brottier P."/>
            <person name="Coutanceau J.-P."/>
            <person name="Gouzy J."/>
            <person name="Parra G."/>
            <person name="Lardier G."/>
            <person name="Chapple C."/>
            <person name="McKernan K.J."/>
            <person name="McEwan P."/>
            <person name="Bosak S."/>
            <person name="Kellis M."/>
            <person name="Volff J.-N."/>
            <person name="Guigo R."/>
            <person name="Zody M.C."/>
            <person name="Mesirov J."/>
            <person name="Lindblad-Toh K."/>
            <person name="Birren B."/>
            <person name="Nusbaum C."/>
            <person name="Kahn D."/>
            <person name="Robinson-Rechavi M."/>
            <person name="Laudet V."/>
            <person name="Schachter V."/>
            <person name="Quetier F."/>
            <person name="Saurin W."/>
            <person name="Scarpelli C."/>
            <person name="Wincker P."/>
            <person name="Lander E.S."/>
            <person name="Weissenbach J."/>
            <person name="Roest Crollius H."/>
        </authorList>
    </citation>
    <scope>NUCLEOTIDE SEQUENCE [LARGE SCALE GENOMIC DNA]</scope>
</reference>
<feature type="region of interest" description="Disordered" evidence="1">
    <location>
        <begin position="54"/>
        <end position="129"/>
    </location>
</feature>
<sequence>PVSHQPSAPLPEEGGAARPGEGVSGGGANRELRGLPGHVCRAAEEAERALLLPLHLPALQPAPQGRRDDGSRRRRRRSRGAGSDGLQSGVSGEDRQVSDRAGLPGEAAGPAGRHPPVPPARAERRRGGAVVPALLPRGCGLRPEAAAGLQVSHTLRLPAPSAC</sequence>
<gene>
    <name evidence="2" type="ORF">GSTENG00011104001</name>
</gene>
<feature type="non-terminal residue" evidence="2">
    <location>
        <position position="163"/>
    </location>
</feature>
<proteinExistence type="predicted"/>
<name>Q4SX64_TETNG</name>
<feature type="region of interest" description="Disordered" evidence="1">
    <location>
        <begin position="1"/>
        <end position="33"/>
    </location>
</feature>
<comment type="caution">
    <text evidence="2">The sequence shown here is derived from an EMBL/GenBank/DDBJ whole genome shotgun (WGS) entry which is preliminary data.</text>
</comment>
<feature type="compositionally biased region" description="Low complexity" evidence="1">
    <location>
        <begin position="10"/>
        <end position="21"/>
    </location>
</feature>
<feature type="compositionally biased region" description="Low complexity" evidence="1">
    <location>
        <begin position="54"/>
        <end position="63"/>
    </location>
</feature>
<dbReference type="EMBL" id="CAAE01012946">
    <property type="protein sequence ID" value="CAF94768.1"/>
    <property type="molecule type" value="Genomic_DNA"/>
</dbReference>
<reference evidence="2" key="2">
    <citation type="submission" date="2004-02" db="EMBL/GenBank/DDBJ databases">
        <authorList>
            <consortium name="Genoscope"/>
            <consortium name="Whitehead Institute Centre for Genome Research"/>
        </authorList>
    </citation>
    <scope>NUCLEOTIDE SEQUENCE</scope>
</reference>
<protein>
    <submittedName>
        <fullName evidence="2">(spotted green pufferfish) hypothetical protein</fullName>
    </submittedName>
</protein>
<dbReference type="AlphaFoldDB" id="Q4SX64"/>